<evidence type="ECO:0000313" key="1">
    <source>
        <dbReference type="EMBL" id="MEK0186142.1"/>
    </source>
</evidence>
<proteinExistence type="predicted"/>
<reference evidence="1 2" key="1">
    <citation type="journal article" date="2020" name="Harmful Algae">
        <title>Molecular and morphological characterization of a novel dihydroanatoxin-a producing Microcoleus species (cyanobacteria) from the Russian River, California, USA.</title>
        <authorList>
            <person name="Conklin K.Y."/>
            <person name="Stancheva R."/>
            <person name="Otten T.G."/>
            <person name="Fadness R."/>
            <person name="Boyer G.L."/>
            <person name="Read B."/>
            <person name="Zhang X."/>
            <person name="Sheath R.G."/>
        </authorList>
    </citation>
    <scope>NUCLEOTIDE SEQUENCE [LARGE SCALE GENOMIC DNA]</scope>
    <source>
        <strain evidence="1 2">PTRS2</strain>
    </source>
</reference>
<keyword evidence="2" id="KW-1185">Reference proteome</keyword>
<dbReference type="RefSeq" id="WP_340517156.1">
    <property type="nucleotide sequence ID" value="NZ_JBBLXS010000184.1"/>
</dbReference>
<name>A0ABU8YP37_9CYAN</name>
<sequence length="224" mass="26721">MTNFGLITEGLSDQIVIENILEGYFKNNPNLDIRPLQPERDKDDENKFTGYGSWSQVFAYCRSRDFQESFQFNDYIIIQIDTDTSQEYGIPQQDENGELTPEQLIEKVIAKFKQEIGEDFYSKFQHRIIWAISVHSIECWLLPLYYEDKRKSKLEKCLDTLNRELGKKHGFTIHAKKPEYYREISQQYSKHKVLMKNYAENPSFKFFIEEIKSRDIKIVVEDDW</sequence>
<organism evidence="1 2">
    <name type="scientific">Microcoleus anatoxicus PTRS2</name>
    <dbReference type="NCBI Taxonomy" id="2705321"/>
    <lineage>
        <taxon>Bacteria</taxon>
        <taxon>Bacillati</taxon>
        <taxon>Cyanobacteriota</taxon>
        <taxon>Cyanophyceae</taxon>
        <taxon>Oscillatoriophycideae</taxon>
        <taxon>Oscillatoriales</taxon>
        <taxon>Microcoleaceae</taxon>
        <taxon>Microcoleus</taxon>
        <taxon>Microcoleus anatoxicus</taxon>
    </lineage>
</organism>
<dbReference type="Proteomes" id="UP001384579">
    <property type="component" value="Unassembled WGS sequence"/>
</dbReference>
<accession>A0ABU8YP37</accession>
<dbReference type="EMBL" id="JBBLXS010000184">
    <property type="protein sequence ID" value="MEK0186142.1"/>
    <property type="molecule type" value="Genomic_DNA"/>
</dbReference>
<comment type="caution">
    <text evidence="1">The sequence shown here is derived from an EMBL/GenBank/DDBJ whole genome shotgun (WGS) entry which is preliminary data.</text>
</comment>
<evidence type="ECO:0000313" key="2">
    <source>
        <dbReference type="Proteomes" id="UP001384579"/>
    </source>
</evidence>
<gene>
    <name evidence="1" type="ORF">WMG39_14975</name>
</gene>
<protein>
    <submittedName>
        <fullName evidence="1">Phage tail protein</fullName>
    </submittedName>
</protein>